<evidence type="ECO:0000313" key="1">
    <source>
        <dbReference type="EMBL" id="MBK1866581.1"/>
    </source>
</evidence>
<sequence length="240" mass="26184">MEWKDEGIILAVKRHGESSAICEVLTATRGRALGLVRGGRSRQMRPVLQPGNIVSATWRARLEEHLGNFTLEPLELKAGMLMGEAMRLAALTTLTAEAQLLPEREPHPRIYDATRVVLDALEDEGTWPALLVRWEMGLLDELGFGLDLARCAATGASDNLVYVSPKTGRAVSHEAGFAYHDRMLALPGFLKGSTAGAPGLADVLAGFKLTGYFLDRHVFGPRGITAPESRHWIVTHLTKP</sequence>
<reference evidence="1" key="1">
    <citation type="submission" date="2021-01" db="EMBL/GenBank/DDBJ databases">
        <authorList>
            <person name="Sun Q."/>
        </authorList>
    </citation>
    <scope>NUCLEOTIDE SEQUENCE</scope>
    <source>
        <strain evidence="1">YIM B02566</strain>
    </source>
</reference>
<name>A0ACC5R1P6_9HYPH</name>
<dbReference type="EMBL" id="JAENHL010000006">
    <property type="protein sequence ID" value="MBK1866581.1"/>
    <property type="molecule type" value="Genomic_DNA"/>
</dbReference>
<comment type="caution">
    <text evidence="1">The sequence shown here is derived from an EMBL/GenBank/DDBJ whole genome shotgun (WGS) entry which is preliminary data.</text>
</comment>
<evidence type="ECO:0000313" key="2">
    <source>
        <dbReference type="Proteomes" id="UP000616151"/>
    </source>
</evidence>
<proteinExistence type="predicted"/>
<gene>
    <name evidence="1" type="primary">recO</name>
    <name evidence="1" type="ORF">JHL16_09475</name>
</gene>
<dbReference type="Proteomes" id="UP000616151">
    <property type="component" value="Unassembled WGS sequence"/>
</dbReference>
<keyword evidence="2" id="KW-1185">Reference proteome</keyword>
<accession>A0ACC5R1P6</accession>
<organism evidence="1 2">
    <name type="scientific">Taklimakanibacter albus</name>
    <dbReference type="NCBI Taxonomy" id="2800327"/>
    <lineage>
        <taxon>Bacteria</taxon>
        <taxon>Pseudomonadati</taxon>
        <taxon>Pseudomonadota</taxon>
        <taxon>Alphaproteobacteria</taxon>
        <taxon>Hyphomicrobiales</taxon>
        <taxon>Aestuariivirgaceae</taxon>
        <taxon>Taklimakanibacter</taxon>
    </lineage>
</organism>
<protein>
    <submittedName>
        <fullName evidence="1">DNA repair protein RecO</fullName>
    </submittedName>
</protein>